<comment type="similarity">
    <text evidence="1">Belongs to the FtsZ family.</text>
</comment>
<dbReference type="GO" id="GO:0051301">
    <property type="term" value="P:cell division"/>
    <property type="evidence" value="ECO:0007669"/>
    <property type="project" value="TreeGrafter"/>
</dbReference>
<dbReference type="SMART" id="SM00865">
    <property type="entry name" value="Tubulin_C"/>
    <property type="match status" value="1"/>
</dbReference>
<sequence length="482" mass="50240">MLRLARIIQVRAFALEWCALRPGLVRFVADAAPKVATPVSIARSQATTQSTAAPVPPSPTPRRDAPIANPVPPRFRPPVAPIGAPQIVKSRSMPKPAPTLPVFSSVTMQPTISVIGVGGAGCNAVNNMISSQLTGVEFVAANTDVQSLHASLCVKKVQLGTALTQGLGAGARPDIGRAACEETFAEIDAHIKDSQMVFITAGMGGGTGTGAAPVIAEAAKRRGILTVGVVSTPFHFEGPHRMRLALNGISALEQSVDTLIVVPNQNLLSVSQKGTTFKDAFKMADNVLYAGVRGVTELILLPGLINLDFADVCTVMRDRGRAVMGTGEATGADRAKQAAFAALSNPLLTHTSIRGARGVLINITGGKDLALFDVDQIANAVREQVDAEANIIFGTVFDAKMNDRIRVSIIAAGLEGQSASESIQATLQKQTGARPQPARVRADSPSAASTAANVSASANSTSTQGSPGGLLGWMRDRVRVNW</sequence>
<feature type="compositionally biased region" description="Low complexity" evidence="4">
    <location>
        <begin position="42"/>
        <end position="53"/>
    </location>
</feature>
<feature type="region of interest" description="Disordered" evidence="4">
    <location>
        <begin position="41"/>
        <end position="64"/>
    </location>
</feature>
<dbReference type="GO" id="GO:0005525">
    <property type="term" value="F:GTP binding"/>
    <property type="evidence" value="ECO:0007669"/>
    <property type="project" value="UniProtKB-KW"/>
</dbReference>
<dbReference type="InterPro" id="IPR036525">
    <property type="entry name" value="Tubulin/FtsZ_GTPase_sf"/>
</dbReference>
<dbReference type="InterPro" id="IPR000158">
    <property type="entry name" value="Cell_div_FtsZ"/>
</dbReference>
<dbReference type="InterPro" id="IPR003008">
    <property type="entry name" value="Tubulin_FtsZ_GTPase"/>
</dbReference>
<reference evidence="7" key="1">
    <citation type="journal article" date="2015" name="Proc. Natl. Acad. Sci. U.S.A.">
        <title>An ancestral bacterial division system is widespread in eukaryotic mitochondria.</title>
        <authorList>
            <person name="Leger M.M."/>
            <person name="Petru M."/>
            <person name="Zarsky V."/>
            <person name="Eme L."/>
            <person name="Vlcek C."/>
            <person name="Harding T."/>
            <person name="Lang B.F."/>
            <person name="Elias M."/>
            <person name="Dolezal P."/>
            <person name="Roger A.J."/>
        </authorList>
    </citation>
    <scope>NUCLEOTIDE SEQUENCE</scope>
    <source>
        <strain evidence="7">ATCC 50740</strain>
    </source>
</reference>
<dbReference type="InterPro" id="IPR008280">
    <property type="entry name" value="Tub_FtsZ_C"/>
</dbReference>
<feature type="domain" description="Tubulin/FtsZ GTPase" evidence="5">
    <location>
        <begin position="111"/>
        <end position="303"/>
    </location>
</feature>
<dbReference type="PRINTS" id="PR00423">
    <property type="entry name" value="CELLDVISFTSZ"/>
</dbReference>
<dbReference type="SUPFAM" id="SSF52490">
    <property type="entry name" value="Tubulin nucleotide-binding domain-like"/>
    <property type="match status" value="1"/>
</dbReference>
<dbReference type="Pfam" id="PF00091">
    <property type="entry name" value="Tubulin"/>
    <property type="match status" value="1"/>
</dbReference>
<dbReference type="AlphaFoldDB" id="A0A0E3ST15"/>
<name>A0A0E3ST15_MALCL</name>
<organism evidence="7">
    <name type="scientific">Malawimonas californiana</name>
    <name type="common">Flagellated protozoan</name>
    <dbReference type="NCBI Taxonomy" id="221722"/>
    <lineage>
        <taxon>Eukaryota</taxon>
        <taxon>Malawimonadida</taxon>
        <taxon>Malawimonadidae</taxon>
        <taxon>Malawimonas</taxon>
    </lineage>
</organism>
<feature type="compositionally biased region" description="Low complexity" evidence="4">
    <location>
        <begin position="446"/>
        <end position="463"/>
    </location>
</feature>
<feature type="domain" description="Tubulin/FtsZ 2-layer sandwich" evidence="6">
    <location>
        <begin position="305"/>
        <end position="423"/>
    </location>
</feature>
<keyword evidence="2" id="KW-0547">Nucleotide-binding</keyword>
<dbReference type="GO" id="GO:0005737">
    <property type="term" value="C:cytoplasm"/>
    <property type="evidence" value="ECO:0007669"/>
    <property type="project" value="TreeGrafter"/>
</dbReference>
<dbReference type="EMBL" id="KP271964">
    <property type="protein sequence ID" value="AKB90670.1"/>
    <property type="molecule type" value="mRNA"/>
</dbReference>
<dbReference type="PROSITE" id="PS01134">
    <property type="entry name" value="FTSZ_1"/>
    <property type="match status" value="1"/>
</dbReference>
<dbReference type="NCBIfam" id="TIGR00065">
    <property type="entry name" value="ftsZ"/>
    <property type="match status" value="1"/>
</dbReference>
<evidence type="ECO:0000313" key="7">
    <source>
        <dbReference type="EMBL" id="AKB90670.1"/>
    </source>
</evidence>
<evidence type="ECO:0000256" key="4">
    <source>
        <dbReference type="SAM" id="MobiDB-lite"/>
    </source>
</evidence>
<dbReference type="PANTHER" id="PTHR30314:SF3">
    <property type="entry name" value="MITOCHONDRIAL DIVISION PROTEIN FSZA"/>
    <property type="match status" value="1"/>
</dbReference>
<evidence type="ECO:0000259" key="5">
    <source>
        <dbReference type="SMART" id="SM00864"/>
    </source>
</evidence>
<protein>
    <submittedName>
        <fullName evidence="7">Mitochondrial FtsZ2</fullName>
    </submittedName>
</protein>
<dbReference type="Gene3D" id="3.40.50.1440">
    <property type="entry name" value="Tubulin/FtsZ, GTPase domain"/>
    <property type="match status" value="1"/>
</dbReference>
<evidence type="ECO:0000256" key="1">
    <source>
        <dbReference type="ARBA" id="ARBA00009690"/>
    </source>
</evidence>
<keyword evidence="3" id="KW-0342">GTP-binding</keyword>
<evidence type="ECO:0000256" key="2">
    <source>
        <dbReference type="ARBA" id="ARBA00022741"/>
    </source>
</evidence>
<dbReference type="Gene3D" id="3.30.1330.20">
    <property type="entry name" value="Tubulin/FtsZ, C-terminal domain"/>
    <property type="match status" value="1"/>
</dbReference>
<proteinExistence type="evidence at transcript level"/>
<dbReference type="CDD" id="cd02201">
    <property type="entry name" value="FtsZ_type1"/>
    <property type="match status" value="1"/>
</dbReference>
<feature type="compositionally biased region" description="Polar residues" evidence="4">
    <location>
        <begin position="423"/>
        <end position="433"/>
    </location>
</feature>
<dbReference type="InterPro" id="IPR020805">
    <property type="entry name" value="Cell_div_FtsZ_CS"/>
</dbReference>
<dbReference type="FunFam" id="3.40.50.1440:FF:000001">
    <property type="entry name" value="Cell division protein FtsZ"/>
    <property type="match status" value="1"/>
</dbReference>
<accession>A0A0E3ST15</accession>
<dbReference type="GO" id="GO:0003924">
    <property type="term" value="F:GTPase activity"/>
    <property type="evidence" value="ECO:0007669"/>
    <property type="project" value="InterPro"/>
</dbReference>
<evidence type="ECO:0000259" key="6">
    <source>
        <dbReference type="SMART" id="SM00865"/>
    </source>
</evidence>
<dbReference type="SUPFAM" id="SSF55307">
    <property type="entry name" value="Tubulin C-terminal domain-like"/>
    <property type="match status" value="1"/>
</dbReference>
<dbReference type="HAMAP" id="MF_00909">
    <property type="entry name" value="FtsZ"/>
    <property type="match status" value="1"/>
</dbReference>
<dbReference type="Pfam" id="PF12327">
    <property type="entry name" value="FtsZ_C"/>
    <property type="match status" value="1"/>
</dbReference>
<evidence type="ECO:0000256" key="3">
    <source>
        <dbReference type="ARBA" id="ARBA00023134"/>
    </source>
</evidence>
<dbReference type="SMART" id="SM00864">
    <property type="entry name" value="Tubulin"/>
    <property type="match status" value="1"/>
</dbReference>
<dbReference type="InterPro" id="IPR045061">
    <property type="entry name" value="FtsZ/CetZ"/>
</dbReference>
<feature type="region of interest" description="Disordered" evidence="4">
    <location>
        <begin position="423"/>
        <end position="470"/>
    </location>
</feature>
<dbReference type="InterPro" id="IPR018316">
    <property type="entry name" value="Tubulin/FtsZ_2-layer-sand-dom"/>
</dbReference>
<dbReference type="GO" id="GO:0032153">
    <property type="term" value="C:cell division site"/>
    <property type="evidence" value="ECO:0007669"/>
    <property type="project" value="TreeGrafter"/>
</dbReference>
<dbReference type="PANTHER" id="PTHR30314">
    <property type="entry name" value="CELL DIVISION PROTEIN FTSZ-RELATED"/>
    <property type="match status" value="1"/>
</dbReference>
<dbReference type="InterPro" id="IPR037103">
    <property type="entry name" value="Tubulin/FtsZ-like_C"/>
</dbReference>
<dbReference type="InterPro" id="IPR024757">
    <property type="entry name" value="FtsZ_C"/>
</dbReference>